<dbReference type="PANTHER" id="PTHR42085:SF1">
    <property type="entry name" value="F-BOX DOMAIN-CONTAINING PROTEIN"/>
    <property type="match status" value="1"/>
</dbReference>
<organism evidence="1 2">
    <name type="scientific">Stemphylium lycopersici</name>
    <name type="common">Tomato gray leaf spot disease fungus</name>
    <name type="synonym">Thyrospora lycopersici</name>
    <dbReference type="NCBI Taxonomy" id="183478"/>
    <lineage>
        <taxon>Eukaryota</taxon>
        <taxon>Fungi</taxon>
        <taxon>Dikarya</taxon>
        <taxon>Ascomycota</taxon>
        <taxon>Pezizomycotina</taxon>
        <taxon>Dothideomycetes</taxon>
        <taxon>Pleosporomycetidae</taxon>
        <taxon>Pleosporales</taxon>
        <taxon>Pleosporineae</taxon>
        <taxon>Pleosporaceae</taxon>
        <taxon>Stemphylium</taxon>
    </lineage>
</organism>
<evidence type="ECO:0000313" key="1">
    <source>
        <dbReference type="EMBL" id="RAR15459.1"/>
    </source>
</evidence>
<sequence>MIHKRGQIVARVPALLALPAEIRNKIYTCLCHSSAPIRLDFYQDPDSDIPEPVVPYPRDTAIPVDLFLTCRQLNEEASSVFYMENVFVLSRRTRFASLIKPCFISALLKFLHALGSRAAFVRTIVFDTFNLYNSVFLRTHIGKTMEFSNNVTDVVEVTLLLQYAWNHGLNFTINLIDVADVDEDRAAYWMLNPDLVRTRTVIAIINSLVDGKLDLKQYQDEVQAVAVKRDGSGGLIGWANSSHGSSPSGPLQLVFHAVTEFRVKHSGAQLELIPDNRT</sequence>
<dbReference type="InterPro" id="IPR038883">
    <property type="entry name" value="AN11006-like"/>
</dbReference>
<comment type="caution">
    <text evidence="1">The sequence shown here is derived from an EMBL/GenBank/DDBJ whole genome shotgun (WGS) entry which is preliminary data.</text>
</comment>
<dbReference type="EMBL" id="QGDH01000011">
    <property type="protein sequence ID" value="RAR15459.1"/>
    <property type="molecule type" value="Genomic_DNA"/>
</dbReference>
<evidence type="ECO:0000313" key="2">
    <source>
        <dbReference type="Proteomes" id="UP000249619"/>
    </source>
</evidence>
<name>A0A364NDT7_STELY</name>
<reference evidence="2" key="1">
    <citation type="submission" date="2018-05" db="EMBL/GenBank/DDBJ databases">
        <title>Draft genome sequence of Stemphylium lycopersici strain CIDEFI 213.</title>
        <authorList>
            <person name="Medina R."/>
            <person name="Franco M.E.E."/>
            <person name="Lucentini C.G."/>
            <person name="Saparrat M.C.N."/>
            <person name="Balatti P.A."/>
        </authorList>
    </citation>
    <scope>NUCLEOTIDE SEQUENCE [LARGE SCALE GENOMIC DNA]</scope>
    <source>
        <strain evidence="2">CIDEFI 213</strain>
    </source>
</reference>
<dbReference type="AlphaFoldDB" id="A0A364NDT7"/>
<protein>
    <submittedName>
        <fullName evidence="1">Uncharacterized protein</fullName>
    </submittedName>
</protein>
<accession>A0A364NDT7</accession>
<keyword evidence="2" id="KW-1185">Reference proteome</keyword>
<proteinExistence type="predicted"/>
<dbReference type="Proteomes" id="UP000249619">
    <property type="component" value="Unassembled WGS sequence"/>
</dbReference>
<dbReference type="PANTHER" id="PTHR42085">
    <property type="entry name" value="F-BOX DOMAIN-CONTAINING PROTEIN"/>
    <property type="match status" value="1"/>
</dbReference>
<gene>
    <name evidence="1" type="ORF">DDE83_001100</name>
</gene>